<dbReference type="Proteomes" id="UP000675881">
    <property type="component" value="Chromosome 3"/>
</dbReference>
<dbReference type="AlphaFoldDB" id="A0A7R8H5M9"/>
<sequence length="167" mass="19173">MIQCNCAQTTILQQNVFKSRECNVKRATLSRSSYSFGLEENCLTPLESSHPNESGDNPHHRWEIFSFPNHKEVEDTVRTMFIPFSLAEKNRTCSFMLHKAHIIKVTHVQSTLGTSHHPRCTIIKQTISSHWPVLGRNQDILHGSIYPVDGHDLSPRPGKEKTILFRR</sequence>
<reference evidence="1" key="1">
    <citation type="submission" date="2021-02" db="EMBL/GenBank/DDBJ databases">
        <authorList>
            <person name="Bekaert M."/>
        </authorList>
    </citation>
    <scope>NUCLEOTIDE SEQUENCE</scope>
    <source>
        <strain evidence="1">IoA-00</strain>
    </source>
</reference>
<name>A0A7R8H5M9_LEPSM</name>
<keyword evidence="2" id="KW-1185">Reference proteome</keyword>
<gene>
    <name evidence="1" type="ORF">LSAA_7447</name>
</gene>
<accession>A0A7R8H5M9</accession>
<proteinExistence type="predicted"/>
<evidence type="ECO:0000313" key="1">
    <source>
        <dbReference type="EMBL" id="CAF2880624.1"/>
    </source>
</evidence>
<evidence type="ECO:0000313" key="2">
    <source>
        <dbReference type="Proteomes" id="UP000675881"/>
    </source>
</evidence>
<dbReference type="EMBL" id="HG994582">
    <property type="protein sequence ID" value="CAF2880624.1"/>
    <property type="molecule type" value="Genomic_DNA"/>
</dbReference>
<protein>
    <submittedName>
        <fullName evidence="1">NEO1</fullName>
    </submittedName>
</protein>
<organism evidence="1 2">
    <name type="scientific">Lepeophtheirus salmonis</name>
    <name type="common">Salmon louse</name>
    <name type="synonym">Caligus salmonis</name>
    <dbReference type="NCBI Taxonomy" id="72036"/>
    <lineage>
        <taxon>Eukaryota</taxon>
        <taxon>Metazoa</taxon>
        <taxon>Ecdysozoa</taxon>
        <taxon>Arthropoda</taxon>
        <taxon>Crustacea</taxon>
        <taxon>Multicrustacea</taxon>
        <taxon>Hexanauplia</taxon>
        <taxon>Copepoda</taxon>
        <taxon>Siphonostomatoida</taxon>
        <taxon>Caligidae</taxon>
        <taxon>Lepeophtheirus</taxon>
    </lineage>
</organism>